<evidence type="ECO:0000256" key="7">
    <source>
        <dbReference type="ARBA" id="ARBA00022984"/>
    </source>
</evidence>
<evidence type="ECO:0000259" key="12">
    <source>
        <dbReference type="Pfam" id="PF00912"/>
    </source>
</evidence>
<comment type="function">
    <text evidence="11">Peptidoglycan polymerase that catalyzes glycan chain elongation from lipid-linked precursors.</text>
</comment>
<accession>A0A1Q5TT85</accession>
<reference evidence="13 14" key="1">
    <citation type="submission" date="2016-09" db="EMBL/GenBank/DDBJ databases">
        <title>Xenorhabdus thuongxuanensis sp. nov. and Xenorhabdus eapokensis sp. nov., isolated from Steinernema species.</title>
        <authorList>
            <person name="Kaempfer P."/>
            <person name="Tobias N.J."/>
            <person name="Phan Ke L."/>
            <person name="Bode H.B."/>
            <person name="Glaeser S.P."/>
        </authorList>
    </citation>
    <scope>NUCLEOTIDE SEQUENCE [LARGE SCALE GENOMIC DNA]</scope>
    <source>
        <strain evidence="13 14">DL20</strain>
    </source>
</reference>
<keyword evidence="9 11" id="KW-0472">Membrane</keyword>
<evidence type="ECO:0000256" key="9">
    <source>
        <dbReference type="ARBA" id="ARBA00023136"/>
    </source>
</evidence>
<keyword evidence="1 11" id="KW-1003">Cell membrane</keyword>
<evidence type="ECO:0000313" key="14">
    <source>
        <dbReference type="Proteomes" id="UP000186268"/>
    </source>
</evidence>
<dbReference type="GO" id="GO:0016763">
    <property type="term" value="F:pentosyltransferase activity"/>
    <property type="evidence" value="ECO:0007669"/>
    <property type="project" value="InterPro"/>
</dbReference>
<dbReference type="GO" id="GO:0009274">
    <property type="term" value="C:peptidoglycan-based cell wall"/>
    <property type="evidence" value="ECO:0007669"/>
    <property type="project" value="InterPro"/>
</dbReference>
<dbReference type="PANTHER" id="PTHR30400:SF0">
    <property type="entry name" value="BIOSYNTHETIC PEPTIDOGLYCAN TRANSGLYCOSYLASE"/>
    <property type="match status" value="1"/>
</dbReference>
<keyword evidence="7 11" id="KW-0573">Peptidoglycan synthesis</keyword>
<dbReference type="EMBL" id="MKGQ01000009">
    <property type="protein sequence ID" value="OKP03435.1"/>
    <property type="molecule type" value="Genomic_DNA"/>
</dbReference>
<evidence type="ECO:0000256" key="3">
    <source>
        <dbReference type="ARBA" id="ARBA00022676"/>
    </source>
</evidence>
<dbReference type="GO" id="GO:0008360">
    <property type="term" value="P:regulation of cell shape"/>
    <property type="evidence" value="ECO:0007669"/>
    <property type="project" value="UniProtKB-KW"/>
</dbReference>
<dbReference type="Gene3D" id="1.10.3810.10">
    <property type="entry name" value="Biosynthetic peptidoglycan transglycosylase-like"/>
    <property type="match status" value="1"/>
</dbReference>
<evidence type="ECO:0000256" key="2">
    <source>
        <dbReference type="ARBA" id="ARBA00022519"/>
    </source>
</evidence>
<dbReference type="AlphaFoldDB" id="A0A1Q5TT85"/>
<protein>
    <recommendedName>
        <fullName evidence="11">Biosynthetic peptidoglycan transglycosylase</fullName>
        <ecNumber evidence="11">2.4.99.28</ecNumber>
    </recommendedName>
    <alternativeName>
        <fullName evidence="11">Glycan polymerase</fullName>
    </alternativeName>
    <alternativeName>
        <fullName evidence="11">Peptidoglycan glycosyltransferase MtgA</fullName>
        <shortName evidence="11">PGT</shortName>
    </alternativeName>
</protein>
<keyword evidence="3 11" id="KW-0328">Glycosyltransferase</keyword>
<gene>
    <name evidence="11" type="primary">mtgA</name>
    <name evidence="13" type="ORF">Xedl_01715</name>
</gene>
<keyword evidence="8 11" id="KW-1133">Transmembrane helix</keyword>
<dbReference type="OrthoDB" id="9766909at2"/>
<proteinExistence type="inferred from homology"/>
<dbReference type="InterPro" id="IPR023346">
    <property type="entry name" value="Lysozyme-like_dom_sf"/>
</dbReference>
<dbReference type="InterPro" id="IPR011812">
    <property type="entry name" value="Pep_trsgly"/>
</dbReference>
<dbReference type="PANTHER" id="PTHR30400">
    <property type="entry name" value="MONOFUNCTIONAL BIOSYNTHETIC PEPTIDOGLYCAN TRANSGLYCOSYLASE"/>
    <property type="match status" value="1"/>
</dbReference>
<evidence type="ECO:0000256" key="1">
    <source>
        <dbReference type="ARBA" id="ARBA00022475"/>
    </source>
</evidence>
<dbReference type="UniPathway" id="UPA00219"/>
<comment type="catalytic activity">
    <reaction evidence="11">
        <text>[GlcNAc-(1-&gt;4)-Mur2Ac(oyl-L-Ala-gamma-D-Glu-L-Lys-D-Ala-D-Ala)](n)-di-trans,octa-cis-undecaprenyl diphosphate + beta-D-GlcNAc-(1-&gt;4)-Mur2Ac(oyl-L-Ala-gamma-D-Glu-L-Lys-D-Ala-D-Ala)-di-trans,octa-cis-undecaprenyl diphosphate = [GlcNAc-(1-&gt;4)-Mur2Ac(oyl-L-Ala-gamma-D-Glu-L-Lys-D-Ala-D-Ala)](n+1)-di-trans,octa-cis-undecaprenyl diphosphate + di-trans,octa-cis-undecaprenyl diphosphate + H(+)</text>
        <dbReference type="Rhea" id="RHEA:23708"/>
        <dbReference type="Rhea" id="RHEA-COMP:9602"/>
        <dbReference type="Rhea" id="RHEA-COMP:9603"/>
        <dbReference type="ChEBI" id="CHEBI:15378"/>
        <dbReference type="ChEBI" id="CHEBI:58405"/>
        <dbReference type="ChEBI" id="CHEBI:60033"/>
        <dbReference type="ChEBI" id="CHEBI:78435"/>
        <dbReference type="EC" id="2.4.99.28"/>
    </reaction>
</comment>
<dbReference type="GO" id="GO:0008955">
    <property type="term" value="F:peptidoglycan glycosyltransferase activity"/>
    <property type="evidence" value="ECO:0007669"/>
    <property type="project" value="UniProtKB-UniRule"/>
</dbReference>
<evidence type="ECO:0000256" key="4">
    <source>
        <dbReference type="ARBA" id="ARBA00022679"/>
    </source>
</evidence>
<comment type="similarity">
    <text evidence="11">Belongs to the glycosyltransferase 51 family.</text>
</comment>
<dbReference type="EC" id="2.4.99.28" evidence="11"/>
<organism evidence="13 14">
    <name type="scientific">Xenorhabdus eapokensis</name>
    <dbReference type="NCBI Taxonomy" id="1873482"/>
    <lineage>
        <taxon>Bacteria</taxon>
        <taxon>Pseudomonadati</taxon>
        <taxon>Pseudomonadota</taxon>
        <taxon>Gammaproteobacteria</taxon>
        <taxon>Enterobacterales</taxon>
        <taxon>Morganellaceae</taxon>
        <taxon>Xenorhabdus</taxon>
    </lineage>
</organism>
<dbReference type="HAMAP" id="MF_00766">
    <property type="entry name" value="PGT_MtgA"/>
    <property type="match status" value="1"/>
</dbReference>
<keyword evidence="10 11" id="KW-0961">Cell wall biogenesis/degradation</keyword>
<dbReference type="Pfam" id="PF00912">
    <property type="entry name" value="Transgly"/>
    <property type="match status" value="1"/>
</dbReference>
<dbReference type="STRING" id="1873482.Xedl_01715"/>
<feature type="transmembrane region" description="Helical" evidence="11">
    <location>
        <begin position="15"/>
        <end position="35"/>
    </location>
</feature>
<keyword evidence="14" id="KW-1185">Reference proteome</keyword>
<evidence type="ECO:0000313" key="13">
    <source>
        <dbReference type="EMBL" id="OKP03435.1"/>
    </source>
</evidence>
<keyword evidence="2 11" id="KW-0997">Cell inner membrane</keyword>
<feature type="domain" description="Glycosyl transferase family 51" evidence="12">
    <location>
        <begin position="57"/>
        <end position="223"/>
    </location>
</feature>
<dbReference type="RefSeq" id="WP_074023388.1">
    <property type="nucleotide sequence ID" value="NZ_CAWNAG010000202.1"/>
</dbReference>
<comment type="subcellular location">
    <subcellularLocation>
        <location evidence="11">Cell inner membrane</location>
        <topology evidence="11">Single-pass membrane protein</topology>
    </subcellularLocation>
</comment>
<sequence>MRNSFSILWRWLKRIVVSITVLWFVAVIAFSFLPVPFSMMMIERQVSALMSINLSYVSRSSWTDQNHISPYMALAVIAAEDQKFPKHWGFDFEAIETAVAYNKKYEKRIRGASTISQQTTKNLFLWEGRSWVRKGLEAGMTAALELLWSKKRILTVYLNIAEFGNGIFGVEEAAQHYFGKPACRLTATESALLAAVLPNPHRYKVNAPSRYILQRQQWILRQIQLMGGVNYLKQNNLKWESSTGCESGRY</sequence>
<evidence type="ECO:0000256" key="5">
    <source>
        <dbReference type="ARBA" id="ARBA00022692"/>
    </source>
</evidence>
<keyword evidence="4 11" id="KW-0808">Transferase</keyword>
<name>A0A1Q5TT85_9GAMM</name>
<comment type="pathway">
    <text evidence="11">Cell wall biogenesis; peptidoglycan biosynthesis.</text>
</comment>
<dbReference type="GO" id="GO:0005886">
    <property type="term" value="C:plasma membrane"/>
    <property type="evidence" value="ECO:0007669"/>
    <property type="project" value="UniProtKB-SubCell"/>
</dbReference>
<dbReference type="GO" id="GO:0071555">
    <property type="term" value="P:cell wall organization"/>
    <property type="evidence" value="ECO:0007669"/>
    <property type="project" value="UniProtKB-KW"/>
</dbReference>
<evidence type="ECO:0000256" key="11">
    <source>
        <dbReference type="HAMAP-Rule" id="MF_00766"/>
    </source>
</evidence>
<keyword evidence="6 11" id="KW-0133">Cell shape</keyword>
<keyword evidence="5 11" id="KW-0812">Transmembrane</keyword>
<dbReference type="SUPFAM" id="SSF53955">
    <property type="entry name" value="Lysozyme-like"/>
    <property type="match status" value="1"/>
</dbReference>
<dbReference type="InterPro" id="IPR001264">
    <property type="entry name" value="Glyco_trans_51"/>
</dbReference>
<comment type="caution">
    <text evidence="13">The sequence shown here is derived from an EMBL/GenBank/DDBJ whole genome shotgun (WGS) entry which is preliminary data.</text>
</comment>
<evidence type="ECO:0000256" key="10">
    <source>
        <dbReference type="ARBA" id="ARBA00023316"/>
    </source>
</evidence>
<evidence type="ECO:0000256" key="6">
    <source>
        <dbReference type="ARBA" id="ARBA00022960"/>
    </source>
</evidence>
<evidence type="ECO:0000256" key="8">
    <source>
        <dbReference type="ARBA" id="ARBA00022989"/>
    </source>
</evidence>
<dbReference type="Proteomes" id="UP000186268">
    <property type="component" value="Unassembled WGS sequence"/>
</dbReference>
<dbReference type="GO" id="GO:0009252">
    <property type="term" value="P:peptidoglycan biosynthetic process"/>
    <property type="evidence" value="ECO:0007669"/>
    <property type="project" value="UniProtKB-UniRule"/>
</dbReference>
<dbReference type="InterPro" id="IPR036950">
    <property type="entry name" value="PBP_transglycosylase"/>
</dbReference>
<dbReference type="NCBIfam" id="TIGR02070">
    <property type="entry name" value="mono_pep_trsgly"/>
    <property type="match status" value="1"/>
</dbReference>